<accession>A0A2N1PT14</accession>
<protein>
    <recommendedName>
        <fullName evidence="2">DNA-binding transcriptional regulator NtrC</fullName>
    </recommendedName>
    <alternativeName>
        <fullName evidence="14">Nitrogen regulation protein NR(I)</fullName>
    </alternativeName>
    <alternativeName>
        <fullName evidence="15">Nitrogen regulator I</fullName>
    </alternativeName>
</protein>
<dbReference type="PANTHER" id="PTHR32071:SF95">
    <property type="entry name" value="DNA-BINDING TRANSCRIPTIONAL REGULATOR NTRC"/>
    <property type="match status" value="1"/>
</dbReference>
<feature type="modified residue" description="4-aspartylphosphate" evidence="16">
    <location>
        <position position="53"/>
    </location>
</feature>
<evidence type="ECO:0000313" key="19">
    <source>
        <dbReference type="EMBL" id="PKK91466.1"/>
    </source>
</evidence>
<proteinExistence type="predicted"/>
<dbReference type="SUPFAM" id="SSF46689">
    <property type="entry name" value="Homeodomain-like"/>
    <property type="match status" value="1"/>
</dbReference>
<dbReference type="PROSITE" id="PS00688">
    <property type="entry name" value="SIGMA54_INTERACT_3"/>
    <property type="match status" value="1"/>
</dbReference>
<dbReference type="Pfam" id="PF00158">
    <property type="entry name" value="Sigma54_activat"/>
    <property type="match status" value="1"/>
</dbReference>
<evidence type="ECO:0000313" key="20">
    <source>
        <dbReference type="Proteomes" id="UP000233256"/>
    </source>
</evidence>
<keyword evidence="10" id="KW-0238">DNA-binding</keyword>
<comment type="subcellular location">
    <subcellularLocation>
        <location evidence="1">Cytoplasm</location>
    </subcellularLocation>
</comment>
<dbReference type="PROSITE" id="PS50045">
    <property type="entry name" value="SIGMA54_INTERACT_4"/>
    <property type="match status" value="1"/>
</dbReference>
<keyword evidence="11" id="KW-0010">Activator</keyword>
<evidence type="ECO:0000256" key="16">
    <source>
        <dbReference type="PROSITE-ProRule" id="PRU00169"/>
    </source>
</evidence>
<dbReference type="Pfam" id="PF02954">
    <property type="entry name" value="HTH_8"/>
    <property type="match status" value="1"/>
</dbReference>
<dbReference type="CDD" id="cd00009">
    <property type="entry name" value="AAA"/>
    <property type="match status" value="1"/>
</dbReference>
<gene>
    <name evidence="19" type="ORF">CVV64_06845</name>
</gene>
<evidence type="ECO:0000256" key="11">
    <source>
        <dbReference type="ARBA" id="ARBA00023159"/>
    </source>
</evidence>
<keyword evidence="4" id="KW-0678">Repressor</keyword>
<sequence length="487" mass="54311">MSTSILVVDDHKSVRWAFEKALSKEGYEVFLAENGLEALEIFEENRPEIVILDIKLPKMDGMEVLCRIKELSPETIVIIITAHGDMQTTIEAMKIGAYDFIYKPPDIPHILSVIKKAENAIGSRLILSSENDHIVKETENFKIIGNSPVMQEIYKTIGKISNSHVTVLITGPSGTGKELIARAIHLNSPRAKGPFIAVNCTAIPETLIESEFFGHARGSFTGAIKDKVGKFQLADGGTLFLDEIGDIGLPIQAKLLRVLQEREIVPVGGNNSIKVDVRIISATNRNLDHLMNEEVFRGDLYHRLKVITLELPPLSDRKEDIPLLVDHFTKKSSLAPRERVMISEAFMEALTNHDWPGNVRELENAVESALALCRGSILLPDHLPREVISPRITLHHQSQHHDATMEPEEILAMTVREMTQELLRELPSGESGTIFDQVTATVESAMVETVMKKTQGNQVKAASVLGINRHTLRSKLKKYNLETDREI</sequence>
<organism evidence="19 20">
    <name type="scientific">Candidatus Wallbacteria bacterium HGW-Wallbacteria-1</name>
    <dbReference type="NCBI Taxonomy" id="2013854"/>
    <lineage>
        <taxon>Bacteria</taxon>
        <taxon>Candidatus Walliibacteriota</taxon>
    </lineage>
</organism>
<keyword evidence="12" id="KW-0804">Transcription</keyword>
<dbReference type="GO" id="GO:0005737">
    <property type="term" value="C:cytoplasm"/>
    <property type="evidence" value="ECO:0007669"/>
    <property type="project" value="UniProtKB-SubCell"/>
</dbReference>
<evidence type="ECO:0000259" key="17">
    <source>
        <dbReference type="PROSITE" id="PS50045"/>
    </source>
</evidence>
<keyword evidence="8" id="KW-0902">Two-component regulatory system</keyword>
<dbReference type="FunFam" id="3.40.50.300:FF:000006">
    <property type="entry name" value="DNA-binding transcriptional regulator NtrC"/>
    <property type="match status" value="1"/>
</dbReference>
<dbReference type="GO" id="GO:0043565">
    <property type="term" value="F:sequence-specific DNA binding"/>
    <property type="evidence" value="ECO:0007669"/>
    <property type="project" value="InterPro"/>
</dbReference>
<name>A0A2N1PT14_9BACT</name>
<dbReference type="PRINTS" id="PR01590">
    <property type="entry name" value="HTHFIS"/>
</dbReference>
<evidence type="ECO:0000256" key="9">
    <source>
        <dbReference type="ARBA" id="ARBA00023015"/>
    </source>
</evidence>
<dbReference type="PROSITE" id="PS00676">
    <property type="entry name" value="SIGMA54_INTERACT_2"/>
    <property type="match status" value="1"/>
</dbReference>
<evidence type="ECO:0000259" key="18">
    <source>
        <dbReference type="PROSITE" id="PS50110"/>
    </source>
</evidence>
<evidence type="ECO:0000256" key="13">
    <source>
        <dbReference type="ARBA" id="ARBA00023231"/>
    </source>
</evidence>
<dbReference type="PROSITE" id="PS50110">
    <property type="entry name" value="RESPONSE_REGULATORY"/>
    <property type="match status" value="1"/>
</dbReference>
<evidence type="ECO:0000256" key="4">
    <source>
        <dbReference type="ARBA" id="ARBA00022491"/>
    </source>
</evidence>
<dbReference type="InterPro" id="IPR003593">
    <property type="entry name" value="AAA+_ATPase"/>
</dbReference>
<evidence type="ECO:0000256" key="7">
    <source>
        <dbReference type="ARBA" id="ARBA00022840"/>
    </source>
</evidence>
<keyword evidence="6" id="KW-0547">Nucleotide-binding</keyword>
<comment type="caution">
    <text evidence="19">The sequence shown here is derived from an EMBL/GenBank/DDBJ whole genome shotgun (WGS) entry which is preliminary data.</text>
</comment>
<evidence type="ECO:0000256" key="10">
    <source>
        <dbReference type="ARBA" id="ARBA00023125"/>
    </source>
</evidence>
<dbReference type="SMART" id="SM00448">
    <property type="entry name" value="REC"/>
    <property type="match status" value="1"/>
</dbReference>
<dbReference type="InterPro" id="IPR025944">
    <property type="entry name" value="Sigma_54_int_dom_CS"/>
</dbReference>
<dbReference type="Pfam" id="PF25601">
    <property type="entry name" value="AAA_lid_14"/>
    <property type="match status" value="1"/>
</dbReference>
<evidence type="ECO:0000256" key="5">
    <source>
        <dbReference type="ARBA" id="ARBA00022553"/>
    </source>
</evidence>
<feature type="domain" description="Response regulatory" evidence="18">
    <location>
        <begin position="4"/>
        <end position="118"/>
    </location>
</feature>
<dbReference type="GO" id="GO:0006355">
    <property type="term" value="P:regulation of DNA-templated transcription"/>
    <property type="evidence" value="ECO:0007669"/>
    <property type="project" value="InterPro"/>
</dbReference>
<evidence type="ECO:0000256" key="15">
    <source>
        <dbReference type="ARBA" id="ARBA00031910"/>
    </source>
</evidence>
<dbReference type="InterPro" id="IPR027417">
    <property type="entry name" value="P-loop_NTPase"/>
</dbReference>
<keyword evidence="5 16" id="KW-0597">Phosphoprotein</keyword>
<evidence type="ECO:0000256" key="1">
    <source>
        <dbReference type="ARBA" id="ARBA00004496"/>
    </source>
</evidence>
<dbReference type="InterPro" id="IPR009057">
    <property type="entry name" value="Homeodomain-like_sf"/>
</dbReference>
<dbReference type="InterPro" id="IPR025943">
    <property type="entry name" value="Sigma_54_int_dom_ATP-bd_2"/>
</dbReference>
<keyword evidence="7" id="KW-0067">ATP-binding</keyword>
<dbReference type="InterPro" id="IPR002078">
    <property type="entry name" value="Sigma_54_int"/>
</dbReference>
<evidence type="ECO:0000256" key="3">
    <source>
        <dbReference type="ARBA" id="ARBA00022490"/>
    </source>
</evidence>
<keyword evidence="9" id="KW-0805">Transcription regulation</keyword>
<evidence type="ECO:0000256" key="6">
    <source>
        <dbReference type="ARBA" id="ARBA00022741"/>
    </source>
</evidence>
<dbReference type="InterPro" id="IPR058031">
    <property type="entry name" value="AAA_lid_NorR"/>
</dbReference>
<keyword evidence="13" id="KW-0535">Nitrogen fixation</keyword>
<dbReference type="Pfam" id="PF00072">
    <property type="entry name" value="Response_reg"/>
    <property type="match status" value="1"/>
</dbReference>
<dbReference type="SUPFAM" id="SSF52540">
    <property type="entry name" value="P-loop containing nucleoside triphosphate hydrolases"/>
    <property type="match status" value="1"/>
</dbReference>
<dbReference type="InterPro" id="IPR011006">
    <property type="entry name" value="CheY-like_superfamily"/>
</dbReference>
<dbReference type="EMBL" id="PGXC01000003">
    <property type="protein sequence ID" value="PKK91466.1"/>
    <property type="molecule type" value="Genomic_DNA"/>
</dbReference>
<dbReference type="SUPFAM" id="SSF52172">
    <property type="entry name" value="CheY-like"/>
    <property type="match status" value="1"/>
</dbReference>
<evidence type="ECO:0000256" key="12">
    <source>
        <dbReference type="ARBA" id="ARBA00023163"/>
    </source>
</evidence>
<evidence type="ECO:0000256" key="2">
    <source>
        <dbReference type="ARBA" id="ARBA00019059"/>
    </source>
</evidence>
<dbReference type="InterPro" id="IPR001789">
    <property type="entry name" value="Sig_transdc_resp-reg_receiver"/>
</dbReference>
<dbReference type="Gene3D" id="1.10.8.60">
    <property type="match status" value="1"/>
</dbReference>
<dbReference type="AlphaFoldDB" id="A0A2N1PT14"/>
<dbReference type="InterPro" id="IPR002197">
    <property type="entry name" value="HTH_Fis"/>
</dbReference>
<dbReference type="FunFam" id="3.40.50.2300:FF:000018">
    <property type="entry name" value="DNA-binding transcriptional regulator NtrC"/>
    <property type="match status" value="1"/>
</dbReference>
<dbReference type="Proteomes" id="UP000233256">
    <property type="component" value="Unassembled WGS sequence"/>
</dbReference>
<dbReference type="SMART" id="SM00382">
    <property type="entry name" value="AAA"/>
    <property type="match status" value="1"/>
</dbReference>
<dbReference type="PANTHER" id="PTHR32071">
    <property type="entry name" value="TRANSCRIPTIONAL REGULATORY PROTEIN"/>
    <property type="match status" value="1"/>
</dbReference>
<dbReference type="Gene3D" id="3.40.50.300">
    <property type="entry name" value="P-loop containing nucleotide triphosphate hydrolases"/>
    <property type="match status" value="1"/>
</dbReference>
<keyword evidence="3" id="KW-0963">Cytoplasm</keyword>
<evidence type="ECO:0000256" key="14">
    <source>
        <dbReference type="ARBA" id="ARBA00029881"/>
    </source>
</evidence>
<reference evidence="19 20" key="1">
    <citation type="journal article" date="2017" name="ISME J.">
        <title>Potential for microbial H2 and metal transformations associated with novel bacteria and archaea in deep terrestrial subsurface sediments.</title>
        <authorList>
            <person name="Hernsdorf A.W."/>
            <person name="Amano Y."/>
            <person name="Miyakawa K."/>
            <person name="Ise K."/>
            <person name="Suzuki Y."/>
            <person name="Anantharaman K."/>
            <person name="Probst A."/>
            <person name="Burstein D."/>
            <person name="Thomas B.C."/>
            <person name="Banfield J.F."/>
        </authorList>
    </citation>
    <scope>NUCLEOTIDE SEQUENCE [LARGE SCALE GENOMIC DNA]</scope>
    <source>
        <strain evidence="19">HGW-Wallbacteria-1</strain>
    </source>
</reference>
<evidence type="ECO:0000256" key="8">
    <source>
        <dbReference type="ARBA" id="ARBA00023012"/>
    </source>
</evidence>
<feature type="domain" description="Sigma-54 factor interaction" evidence="17">
    <location>
        <begin position="143"/>
        <end position="371"/>
    </location>
</feature>
<dbReference type="GO" id="GO:0005524">
    <property type="term" value="F:ATP binding"/>
    <property type="evidence" value="ECO:0007669"/>
    <property type="project" value="UniProtKB-KW"/>
</dbReference>
<dbReference type="Gene3D" id="3.40.50.2300">
    <property type="match status" value="1"/>
</dbReference>
<dbReference type="Gene3D" id="1.10.10.60">
    <property type="entry name" value="Homeodomain-like"/>
    <property type="match status" value="1"/>
</dbReference>
<dbReference type="GO" id="GO:0000160">
    <property type="term" value="P:phosphorelay signal transduction system"/>
    <property type="evidence" value="ECO:0007669"/>
    <property type="project" value="UniProtKB-KW"/>
</dbReference>